<keyword evidence="6" id="KW-0175">Coiled coil</keyword>
<protein>
    <recommendedName>
        <fullName evidence="7">Arf-GAP domain-containing protein</fullName>
    </recommendedName>
</protein>
<dbReference type="Proteomes" id="UP001328107">
    <property type="component" value="Unassembled WGS sequence"/>
</dbReference>
<dbReference type="InterPro" id="IPR001164">
    <property type="entry name" value="ArfGAP_dom"/>
</dbReference>
<dbReference type="EMBL" id="BTRK01000002">
    <property type="protein sequence ID" value="GMR34379.1"/>
    <property type="molecule type" value="Genomic_DNA"/>
</dbReference>
<reference evidence="9" key="1">
    <citation type="submission" date="2022-10" db="EMBL/GenBank/DDBJ databases">
        <title>Genome assembly of Pristionchus species.</title>
        <authorList>
            <person name="Yoshida K."/>
            <person name="Sommer R.J."/>
        </authorList>
    </citation>
    <scope>NUCLEOTIDE SEQUENCE [LARGE SCALE GENOMIC DNA]</scope>
    <source>
        <strain evidence="9">RS5460</strain>
    </source>
</reference>
<dbReference type="CDD" id="cd08959">
    <property type="entry name" value="ArfGap_ArfGap1_like"/>
    <property type="match status" value="1"/>
</dbReference>
<proteinExistence type="predicted"/>
<dbReference type="PANTHER" id="PTHR45686:SF4">
    <property type="entry name" value="ADP-RIBOSYLATION FACTOR GTPASE ACTIVATING PROTEIN 3, ISOFORM H"/>
    <property type="match status" value="1"/>
</dbReference>
<feature type="coiled-coil region" evidence="6">
    <location>
        <begin position="227"/>
        <end position="254"/>
    </location>
</feature>
<evidence type="ECO:0000259" key="7">
    <source>
        <dbReference type="PROSITE" id="PS50115"/>
    </source>
</evidence>
<keyword evidence="3 5" id="KW-0863">Zinc-finger</keyword>
<evidence type="ECO:0000256" key="1">
    <source>
        <dbReference type="ARBA" id="ARBA00022468"/>
    </source>
</evidence>
<dbReference type="GO" id="GO:0005096">
    <property type="term" value="F:GTPase activator activity"/>
    <property type="evidence" value="ECO:0007669"/>
    <property type="project" value="UniProtKB-KW"/>
</dbReference>
<dbReference type="Pfam" id="PF01412">
    <property type="entry name" value="ArfGap"/>
    <property type="match status" value="1"/>
</dbReference>
<comment type="caution">
    <text evidence="8">The sequence shown here is derived from an EMBL/GenBank/DDBJ whole genome shotgun (WGS) entry which is preliminary data.</text>
</comment>
<organism evidence="8 9">
    <name type="scientific">Pristionchus mayeri</name>
    <dbReference type="NCBI Taxonomy" id="1317129"/>
    <lineage>
        <taxon>Eukaryota</taxon>
        <taxon>Metazoa</taxon>
        <taxon>Ecdysozoa</taxon>
        <taxon>Nematoda</taxon>
        <taxon>Chromadorea</taxon>
        <taxon>Rhabditida</taxon>
        <taxon>Rhabditina</taxon>
        <taxon>Diplogasteromorpha</taxon>
        <taxon>Diplogasteroidea</taxon>
        <taxon>Neodiplogasteridae</taxon>
        <taxon>Pristionchus</taxon>
    </lineage>
</organism>
<evidence type="ECO:0000256" key="3">
    <source>
        <dbReference type="ARBA" id="ARBA00022771"/>
    </source>
</evidence>
<evidence type="ECO:0000256" key="2">
    <source>
        <dbReference type="ARBA" id="ARBA00022723"/>
    </source>
</evidence>
<dbReference type="GO" id="GO:0008270">
    <property type="term" value="F:zinc ion binding"/>
    <property type="evidence" value="ECO:0007669"/>
    <property type="project" value="UniProtKB-KW"/>
</dbReference>
<evidence type="ECO:0000256" key="5">
    <source>
        <dbReference type="PROSITE-ProRule" id="PRU00288"/>
    </source>
</evidence>
<keyword evidence="1" id="KW-0343">GTPase activation</keyword>
<dbReference type="PRINTS" id="PR00405">
    <property type="entry name" value="REVINTRACTNG"/>
</dbReference>
<dbReference type="FunFam" id="1.10.220.150:FF:000004">
    <property type="entry name" value="Putative ADP-ribosylation factor GTPase-activating protein 2"/>
    <property type="match status" value="1"/>
</dbReference>
<evidence type="ECO:0000256" key="6">
    <source>
        <dbReference type="SAM" id="Coils"/>
    </source>
</evidence>
<feature type="domain" description="Arf-GAP" evidence="7">
    <location>
        <begin position="15"/>
        <end position="121"/>
    </location>
</feature>
<keyword evidence="4" id="KW-0862">Zinc</keyword>
<dbReference type="GO" id="GO:0048205">
    <property type="term" value="P:COPI coating of Golgi vesicle"/>
    <property type="evidence" value="ECO:0007669"/>
    <property type="project" value="TreeGrafter"/>
</dbReference>
<dbReference type="PROSITE" id="PS50115">
    <property type="entry name" value="ARFGAP"/>
    <property type="match status" value="1"/>
</dbReference>
<dbReference type="Gene3D" id="1.10.220.150">
    <property type="entry name" value="Arf GTPase activating protein"/>
    <property type="match status" value="1"/>
</dbReference>
<evidence type="ECO:0000313" key="9">
    <source>
        <dbReference type="Proteomes" id="UP001328107"/>
    </source>
</evidence>
<dbReference type="SUPFAM" id="SSF57863">
    <property type="entry name" value="ArfGap/RecO-like zinc finger"/>
    <property type="match status" value="1"/>
</dbReference>
<dbReference type="InterPro" id="IPR037278">
    <property type="entry name" value="ARFGAP/RecO"/>
</dbReference>
<dbReference type="InterPro" id="IPR038508">
    <property type="entry name" value="ArfGAP_dom_sf"/>
</dbReference>
<name>A0AAN4Z771_9BILA</name>
<keyword evidence="9" id="KW-1185">Reference proteome</keyword>
<keyword evidence="2" id="KW-0479">Metal-binding</keyword>
<sequence length="530" mass="55786">MADENPNGPTKAELQNVMRKLRSLPGNKVCFDCGANNPTWCTVTYGVFLCIDCSAVHRNLGVHLTFVRSTNLDTNWTWLQLRAMQVGGNANATQFFKQHGCNSNDAQVKYKSRAATLYKDKITQQSAACQRANGNVAMIDLGHPGGEQHKEEKEDFFDTVLTAHSHPSTGSLQSASYFHHEEGDESHGPSVDGLHADAAPSAPAPSIILKKPVKKAGTGAKKSGLGAQKLSINFDELESRASEHEKAVAEEAAAALAYQEAVAKGVQPSEEVTALSSRLAMQSIEKEKKKIEAKVAGDPTKAAAVDRLGMGGLGGRPRAMHSIASGVRVVKQDDLAPAGRGAPAKKPAAEDEWDTLDDALRGDFGYDSGLPKSSGKAAAKEEADDKFFDAWDTPVPTGASGMGGASKPAASRAAPAASRGMFGAGSKAAAPAAAAADVDVQKKFGNAKAISSDMMFGSNEMDYETKAALAKFDGVKSLGSADLWGEGSAPQPSQMPDMSDMKDAMRAGITKVSERFSSMSGYFSRAPAKS</sequence>
<evidence type="ECO:0000313" key="8">
    <source>
        <dbReference type="EMBL" id="GMR34379.1"/>
    </source>
</evidence>
<dbReference type="PANTHER" id="PTHR45686">
    <property type="entry name" value="ADP-RIBOSYLATION FACTOR GTPASE ACTIVATING PROTEIN 3, ISOFORM H-RELATED"/>
    <property type="match status" value="1"/>
</dbReference>
<evidence type="ECO:0000256" key="4">
    <source>
        <dbReference type="ARBA" id="ARBA00022833"/>
    </source>
</evidence>
<dbReference type="SMART" id="SM00105">
    <property type="entry name" value="ArfGap"/>
    <property type="match status" value="1"/>
</dbReference>
<gene>
    <name evidence="8" type="ORF">PMAYCL1PPCAC_04574</name>
</gene>
<dbReference type="AlphaFoldDB" id="A0AAN4Z771"/>
<dbReference type="GO" id="GO:0000139">
    <property type="term" value="C:Golgi membrane"/>
    <property type="evidence" value="ECO:0007669"/>
    <property type="project" value="GOC"/>
</dbReference>
<accession>A0AAN4Z771</accession>